<proteinExistence type="predicted"/>
<name>A0A916TWM8_9HYPH</name>
<accession>A0A916TWM8</accession>
<evidence type="ECO:0000313" key="2">
    <source>
        <dbReference type="EMBL" id="GGC45153.1"/>
    </source>
</evidence>
<dbReference type="AlphaFoldDB" id="A0A916TWM8"/>
<keyword evidence="3" id="KW-1185">Reference proteome</keyword>
<dbReference type="InterPro" id="IPR032710">
    <property type="entry name" value="NTF2-like_dom_sf"/>
</dbReference>
<dbReference type="RefSeq" id="WP_188607126.1">
    <property type="nucleotide sequence ID" value="NZ_BMGG01000001.1"/>
</dbReference>
<reference evidence="2" key="1">
    <citation type="journal article" date="2014" name="Int. J. Syst. Evol. Microbiol.">
        <title>Complete genome sequence of Corynebacterium casei LMG S-19264T (=DSM 44701T), isolated from a smear-ripened cheese.</title>
        <authorList>
            <consortium name="US DOE Joint Genome Institute (JGI-PGF)"/>
            <person name="Walter F."/>
            <person name="Albersmeier A."/>
            <person name="Kalinowski J."/>
            <person name="Ruckert C."/>
        </authorList>
    </citation>
    <scope>NUCLEOTIDE SEQUENCE</scope>
    <source>
        <strain evidence="2">CGMCC 1.12919</strain>
    </source>
</reference>
<evidence type="ECO:0000313" key="3">
    <source>
        <dbReference type="Proteomes" id="UP000637002"/>
    </source>
</evidence>
<dbReference type="Pfam" id="PF12680">
    <property type="entry name" value="SnoaL_2"/>
    <property type="match status" value="1"/>
</dbReference>
<dbReference type="EMBL" id="BMGG01000001">
    <property type="protein sequence ID" value="GGC45153.1"/>
    <property type="molecule type" value="Genomic_DNA"/>
</dbReference>
<dbReference type="Proteomes" id="UP000637002">
    <property type="component" value="Unassembled WGS sequence"/>
</dbReference>
<dbReference type="Gene3D" id="3.10.450.50">
    <property type="match status" value="1"/>
</dbReference>
<protein>
    <recommendedName>
        <fullName evidence="1">SnoaL-like domain-containing protein</fullName>
    </recommendedName>
</protein>
<dbReference type="InterPro" id="IPR037401">
    <property type="entry name" value="SnoaL-like"/>
</dbReference>
<comment type="caution">
    <text evidence="2">The sequence shown here is derived from an EMBL/GenBank/DDBJ whole genome shotgun (WGS) entry which is preliminary data.</text>
</comment>
<reference evidence="2" key="2">
    <citation type="submission" date="2020-09" db="EMBL/GenBank/DDBJ databases">
        <authorList>
            <person name="Sun Q."/>
            <person name="Zhou Y."/>
        </authorList>
    </citation>
    <scope>NUCLEOTIDE SEQUENCE</scope>
    <source>
        <strain evidence="2">CGMCC 1.12919</strain>
    </source>
</reference>
<organism evidence="2 3">
    <name type="scientific">Chelatococcus reniformis</name>
    <dbReference type="NCBI Taxonomy" id="1494448"/>
    <lineage>
        <taxon>Bacteria</taxon>
        <taxon>Pseudomonadati</taxon>
        <taxon>Pseudomonadota</taxon>
        <taxon>Alphaproteobacteria</taxon>
        <taxon>Hyphomicrobiales</taxon>
        <taxon>Chelatococcaceae</taxon>
        <taxon>Chelatococcus</taxon>
    </lineage>
</organism>
<gene>
    <name evidence="2" type="ORF">GCM10010994_00360</name>
</gene>
<sequence>MTNDEDRLVRHCFEAFRAADRDAMEAVLHSDFTFNSPRDDRIDRAAYFARCWPGAGTFAALDLLAIVGDGTGGCFVLYAGRSRAGAGFRNVERMTFRDGRIVATEVFFGREPG</sequence>
<evidence type="ECO:0000259" key="1">
    <source>
        <dbReference type="Pfam" id="PF12680"/>
    </source>
</evidence>
<dbReference type="SUPFAM" id="SSF54427">
    <property type="entry name" value="NTF2-like"/>
    <property type="match status" value="1"/>
</dbReference>
<feature type="domain" description="SnoaL-like" evidence="1">
    <location>
        <begin position="9"/>
        <end position="103"/>
    </location>
</feature>